<evidence type="ECO:0000313" key="3">
    <source>
        <dbReference type="Proteomes" id="UP000184330"/>
    </source>
</evidence>
<accession>A0A1L7XUV7</accession>
<proteinExistence type="predicted"/>
<organism evidence="2 3">
    <name type="scientific">Phialocephala subalpina</name>
    <dbReference type="NCBI Taxonomy" id="576137"/>
    <lineage>
        <taxon>Eukaryota</taxon>
        <taxon>Fungi</taxon>
        <taxon>Dikarya</taxon>
        <taxon>Ascomycota</taxon>
        <taxon>Pezizomycotina</taxon>
        <taxon>Leotiomycetes</taxon>
        <taxon>Helotiales</taxon>
        <taxon>Mollisiaceae</taxon>
        <taxon>Phialocephala</taxon>
        <taxon>Phialocephala fortinii species complex</taxon>
    </lineage>
</organism>
<protein>
    <submittedName>
        <fullName evidence="2">Uncharacterized protein</fullName>
    </submittedName>
</protein>
<evidence type="ECO:0000313" key="2">
    <source>
        <dbReference type="EMBL" id="CZR68767.1"/>
    </source>
</evidence>
<dbReference type="AlphaFoldDB" id="A0A1L7XUV7"/>
<gene>
    <name evidence="2" type="ORF">PAC_18666</name>
</gene>
<reference evidence="2 3" key="1">
    <citation type="submission" date="2016-03" db="EMBL/GenBank/DDBJ databases">
        <authorList>
            <person name="Ploux O."/>
        </authorList>
    </citation>
    <scope>NUCLEOTIDE SEQUENCE [LARGE SCALE GENOMIC DNA]</scope>
    <source>
        <strain evidence="2 3">UAMH 11012</strain>
    </source>
</reference>
<dbReference type="EMBL" id="FJOG01000059">
    <property type="protein sequence ID" value="CZR68767.1"/>
    <property type="molecule type" value="Genomic_DNA"/>
</dbReference>
<name>A0A1L7XUV7_9HELO</name>
<evidence type="ECO:0000256" key="1">
    <source>
        <dbReference type="SAM" id="MobiDB-lite"/>
    </source>
</evidence>
<dbReference type="OrthoDB" id="10404822at2759"/>
<feature type="region of interest" description="Disordered" evidence="1">
    <location>
        <begin position="169"/>
        <end position="201"/>
    </location>
</feature>
<keyword evidence="3" id="KW-1185">Reference proteome</keyword>
<dbReference type="Proteomes" id="UP000184330">
    <property type="component" value="Unassembled WGS sequence"/>
</dbReference>
<feature type="compositionally biased region" description="Basic residues" evidence="1">
    <location>
        <begin position="188"/>
        <end position="199"/>
    </location>
</feature>
<sequence length="214" mass="23831">MSIDLSRLLTDQMSQPKLNDSGSASVSCSAIATSTPLPAQFPTVEKDGIISLCLEGGQEFFDKLVQESIIYMSDPICGEMVTKPSNSRIPDLIITWTSYLNQHLTSDERTIFDRLTTAEIKKLFAAVAKKARLPLPYYYNHGRKIAKDVGQISETTYEVRMKVLRDAEKRADDKGGYEDGEEEGVGKRMSKGKGKKRKRGDREGVDLFKWAGVA</sequence>